<evidence type="ECO:0000313" key="4">
    <source>
        <dbReference type="Proteomes" id="UP001218218"/>
    </source>
</evidence>
<feature type="region of interest" description="Disordered" evidence="1">
    <location>
        <begin position="569"/>
        <end position="594"/>
    </location>
</feature>
<comment type="caution">
    <text evidence="3">The sequence shown here is derived from an EMBL/GenBank/DDBJ whole genome shotgun (WGS) entry which is preliminary data.</text>
</comment>
<feature type="region of interest" description="Disordered" evidence="1">
    <location>
        <begin position="518"/>
        <end position="556"/>
    </location>
</feature>
<name>A0AAD7ECI6_9AGAR</name>
<evidence type="ECO:0000313" key="3">
    <source>
        <dbReference type="EMBL" id="KAJ7311656.1"/>
    </source>
</evidence>
<keyword evidence="4" id="KW-1185">Reference proteome</keyword>
<reference evidence="3" key="1">
    <citation type="submission" date="2023-03" db="EMBL/GenBank/DDBJ databases">
        <title>Massive genome expansion in bonnet fungi (Mycena s.s.) driven by repeated elements and novel gene families across ecological guilds.</title>
        <authorList>
            <consortium name="Lawrence Berkeley National Laboratory"/>
            <person name="Harder C.B."/>
            <person name="Miyauchi S."/>
            <person name="Viragh M."/>
            <person name="Kuo A."/>
            <person name="Thoen E."/>
            <person name="Andreopoulos B."/>
            <person name="Lu D."/>
            <person name="Skrede I."/>
            <person name="Drula E."/>
            <person name="Henrissat B."/>
            <person name="Morin E."/>
            <person name="Kohler A."/>
            <person name="Barry K."/>
            <person name="LaButti K."/>
            <person name="Morin E."/>
            <person name="Salamov A."/>
            <person name="Lipzen A."/>
            <person name="Mereny Z."/>
            <person name="Hegedus B."/>
            <person name="Baldrian P."/>
            <person name="Stursova M."/>
            <person name="Weitz H."/>
            <person name="Taylor A."/>
            <person name="Grigoriev I.V."/>
            <person name="Nagy L.G."/>
            <person name="Martin F."/>
            <person name="Kauserud H."/>
        </authorList>
    </citation>
    <scope>NUCLEOTIDE SEQUENCE</scope>
    <source>
        <strain evidence="3">CBHHK002</strain>
    </source>
</reference>
<gene>
    <name evidence="3" type="ORF">DFH08DRAFT_1087731</name>
</gene>
<organism evidence="3 4">
    <name type="scientific">Mycena albidolilacea</name>
    <dbReference type="NCBI Taxonomy" id="1033008"/>
    <lineage>
        <taxon>Eukaryota</taxon>
        <taxon>Fungi</taxon>
        <taxon>Dikarya</taxon>
        <taxon>Basidiomycota</taxon>
        <taxon>Agaricomycotina</taxon>
        <taxon>Agaricomycetes</taxon>
        <taxon>Agaricomycetidae</taxon>
        <taxon>Agaricales</taxon>
        <taxon>Marasmiineae</taxon>
        <taxon>Mycenaceae</taxon>
        <taxon>Mycena</taxon>
    </lineage>
</organism>
<dbReference type="Proteomes" id="UP001218218">
    <property type="component" value="Unassembled WGS sequence"/>
</dbReference>
<dbReference type="EMBL" id="JARIHO010000074">
    <property type="protein sequence ID" value="KAJ7311656.1"/>
    <property type="molecule type" value="Genomic_DNA"/>
</dbReference>
<keyword evidence="2" id="KW-0472">Membrane</keyword>
<feature type="transmembrane region" description="Helical" evidence="2">
    <location>
        <begin position="21"/>
        <end position="44"/>
    </location>
</feature>
<sequence length="594" mass="65346">MKSMFRHLASFRLGYTEEHPYPWKWTTPIVLSAFFLISVFLAALNVPLSAYNIVQEFTYRPNDTLPAVALSSLVPSVFQQSANGFTPQLFSVGDSIRLNGSSLDYTIVSAFDGLDETKPVSSFSYYNNPFSDGCDVTNVTIKVGLTGVGEGPTWLSQYETLVAITCTVPTLFHLVWSGAPSITTAGSISSFENIANLILEDIEHMFTYWTPDQYSTAGNITVTAHACCNCDPAGSPETTTLLEPPCSSAPPQFVVTEAYFTLEDPINIDGTVVFRQIHPLMSTDALKKLAGNLGDLSARDFTRSFQNVFQAIYHLVRLDLGVIFDNQIYNSPQMFNLSIMPVNPPASYGSSSTNESRAATSNSTLMAQWRQRVAFYQNSDRVPIIDYLRPVPRLKPLGSAITSVFVSTFAMFSALWTIFSLGAGALARSTAPARQRLSVRADSEETISGESESGWDIGTLSCFAFHKEPAPTHIRLEHLEDDMGGVKHDIGGMKHDMREMKHMVRLLLEKQGLADDRLDHDFKGLPDSPPASSETSSGTGGSESRRKKRSGLARYWEEARKGRSDVLEAAKAAERAAQRQAKGPEKFERDLADS</sequence>
<feature type="transmembrane region" description="Helical" evidence="2">
    <location>
        <begin position="404"/>
        <end position="427"/>
    </location>
</feature>
<dbReference type="AlphaFoldDB" id="A0AAD7ECI6"/>
<keyword evidence="2" id="KW-1133">Transmembrane helix</keyword>
<accession>A0AAD7ECI6</accession>
<keyword evidence="2" id="KW-0812">Transmembrane</keyword>
<evidence type="ECO:0000256" key="1">
    <source>
        <dbReference type="SAM" id="MobiDB-lite"/>
    </source>
</evidence>
<proteinExistence type="predicted"/>
<evidence type="ECO:0000256" key="2">
    <source>
        <dbReference type="SAM" id="Phobius"/>
    </source>
</evidence>
<protein>
    <submittedName>
        <fullName evidence="3">Uncharacterized protein</fullName>
    </submittedName>
</protein>